<protein>
    <submittedName>
        <fullName evidence="3">Tad domain-containing protein</fullName>
    </submittedName>
</protein>
<gene>
    <name evidence="3" type="ORF">KGQ19_12670</name>
</gene>
<evidence type="ECO:0000256" key="1">
    <source>
        <dbReference type="SAM" id="Phobius"/>
    </source>
</evidence>
<dbReference type="Proteomes" id="UP000730482">
    <property type="component" value="Unassembled WGS sequence"/>
</dbReference>
<dbReference type="RefSeq" id="WP_212009301.1">
    <property type="nucleotide sequence ID" value="NZ_JAAFYZ010000033.1"/>
</dbReference>
<sequence length="148" mass="15490">MEAQVKRLLRTAAVGDRGSVSIFVAICLIGLMGLIALVFDGVGKINAQERLDDIASEAARAGAQGVDPTLAIPGTTIKVDPGRAITLAGDYLNQYKLKGQVTVNPAGTEIDVQIDSSYTPLFAGSIANLDLGITGHGHADLVYRVDKQ</sequence>
<proteinExistence type="predicted"/>
<keyword evidence="1" id="KW-1133">Transmembrane helix</keyword>
<dbReference type="EMBL" id="JAAFYZ010000033">
    <property type="protein sequence ID" value="MBS2547721.1"/>
    <property type="molecule type" value="Genomic_DNA"/>
</dbReference>
<feature type="domain" description="Putative Flp pilus-assembly TadG-like N-terminal" evidence="2">
    <location>
        <begin position="18"/>
        <end position="64"/>
    </location>
</feature>
<organism evidence="3 4">
    <name type="scientific">Catenulispora pinistramenti</name>
    <dbReference type="NCBI Taxonomy" id="2705254"/>
    <lineage>
        <taxon>Bacteria</taxon>
        <taxon>Bacillati</taxon>
        <taxon>Actinomycetota</taxon>
        <taxon>Actinomycetes</taxon>
        <taxon>Catenulisporales</taxon>
        <taxon>Catenulisporaceae</taxon>
        <taxon>Catenulispora</taxon>
    </lineage>
</organism>
<dbReference type="InterPro" id="IPR028087">
    <property type="entry name" value="Tad_N"/>
</dbReference>
<comment type="caution">
    <text evidence="3">The sequence shown here is derived from an EMBL/GenBank/DDBJ whole genome shotgun (WGS) entry which is preliminary data.</text>
</comment>
<evidence type="ECO:0000313" key="3">
    <source>
        <dbReference type="EMBL" id="MBS2547721.1"/>
    </source>
</evidence>
<keyword evidence="1" id="KW-0812">Transmembrane</keyword>
<accession>A0ABS5KNW3</accession>
<evidence type="ECO:0000313" key="4">
    <source>
        <dbReference type="Proteomes" id="UP000730482"/>
    </source>
</evidence>
<keyword evidence="1" id="KW-0472">Membrane</keyword>
<reference evidence="3 4" key="1">
    <citation type="submission" date="2020-02" db="EMBL/GenBank/DDBJ databases">
        <title>Acidophilic actinobacteria isolated from forest soil.</title>
        <authorList>
            <person name="Golinska P."/>
        </authorList>
    </citation>
    <scope>NUCLEOTIDE SEQUENCE [LARGE SCALE GENOMIC DNA]</scope>
    <source>
        <strain evidence="3 4">NL8</strain>
    </source>
</reference>
<evidence type="ECO:0000259" key="2">
    <source>
        <dbReference type="Pfam" id="PF13400"/>
    </source>
</evidence>
<name>A0ABS5KNW3_9ACTN</name>
<feature type="transmembrane region" description="Helical" evidence="1">
    <location>
        <begin position="20"/>
        <end position="39"/>
    </location>
</feature>
<dbReference type="Pfam" id="PF13400">
    <property type="entry name" value="Tad"/>
    <property type="match status" value="1"/>
</dbReference>
<keyword evidence="4" id="KW-1185">Reference proteome</keyword>